<proteinExistence type="predicted"/>
<dbReference type="EMBL" id="CP080598">
    <property type="protein sequence ID" value="QYX31275.1"/>
    <property type="molecule type" value="Genomic_DNA"/>
</dbReference>
<keyword evidence="3" id="KW-0489">Methyltransferase</keyword>
<organism evidence="3 4">
    <name type="scientific">Sphaerospermopsis torques-reginae ITEP-024</name>
    <dbReference type="NCBI Taxonomy" id="984208"/>
    <lineage>
        <taxon>Bacteria</taxon>
        <taxon>Bacillati</taxon>
        <taxon>Cyanobacteriota</taxon>
        <taxon>Cyanophyceae</taxon>
        <taxon>Nostocales</taxon>
        <taxon>Aphanizomenonaceae</taxon>
        <taxon>Sphaerospermopsis</taxon>
        <taxon>Sphaerospermopsis torques-reginae</taxon>
    </lineage>
</organism>
<sequence>MTENRSTVQNLAQQYIEAGKPTAWFEVLYSQANNDEKLIPWADMKPNHNLVQWLDDHKIHGQEKRALVIGCGLGDDAEELSKRGFNVTAFDISPSAIKWCKQRFPNSSVNYLVADLLNPPSEWNQNFDFILESYTLQSLPTAVSNQAIDIIANFLSVQGTLLIICRRRNPEDQLDKVPYPLTKNDLMRFVDAGLSLVNFEDYLDQEISSSLRRFRVTFKNLKK</sequence>
<dbReference type="InterPro" id="IPR041698">
    <property type="entry name" value="Methyltransf_25"/>
</dbReference>
<dbReference type="Pfam" id="PF13649">
    <property type="entry name" value="Methyltransf_25"/>
    <property type="match status" value="1"/>
</dbReference>
<evidence type="ECO:0000313" key="3">
    <source>
        <dbReference type="EMBL" id="QYX31275.1"/>
    </source>
</evidence>
<evidence type="ECO:0000259" key="2">
    <source>
        <dbReference type="Pfam" id="PF13649"/>
    </source>
</evidence>
<gene>
    <name evidence="3" type="ORF">K2F26_21010</name>
</gene>
<dbReference type="Gene3D" id="3.40.50.150">
    <property type="entry name" value="Vaccinia Virus protein VP39"/>
    <property type="match status" value="1"/>
</dbReference>
<dbReference type="CDD" id="cd02440">
    <property type="entry name" value="AdoMet_MTases"/>
    <property type="match status" value="1"/>
</dbReference>
<evidence type="ECO:0000256" key="1">
    <source>
        <dbReference type="ARBA" id="ARBA00022679"/>
    </source>
</evidence>
<keyword evidence="1" id="KW-0808">Transferase</keyword>
<dbReference type="SUPFAM" id="SSF53335">
    <property type="entry name" value="S-adenosyl-L-methionine-dependent methyltransferases"/>
    <property type="match status" value="1"/>
</dbReference>
<accession>A0ABX8WXW0</accession>
<protein>
    <submittedName>
        <fullName evidence="3">Class I SAM-dependent methyltransferase</fullName>
    </submittedName>
</protein>
<dbReference type="GO" id="GO:0032259">
    <property type="term" value="P:methylation"/>
    <property type="evidence" value="ECO:0007669"/>
    <property type="project" value="UniProtKB-KW"/>
</dbReference>
<feature type="domain" description="Methyltransferase" evidence="2">
    <location>
        <begin position="67"/>
        <end position="159"/>
    </location>
</feature>
<keyword evidence="4" id="KW-1185">Reference proteome</keyword>
<name>A0ABX8WXW0_9CYAN</name>
<dbReference type="RefSeq" id="WP_220609340.1">
    <property type="nucleotide sequence ID" value="NZ_CP080598.1"/>
</dbReference>
<dbReference type="Proteomes" id="UP000826540">
    <property type="component" value="Chromosome"/>
</dbReference>
<evidence type="ECO:0000313" key="4">
    <source>
        <dbReference type="Proteomes" id="UP000826540"/>
    </source>
</evidence>
<reference evidence="3 4" key="1">
    <citation type="journal article" date="2022" name="J. Am. Chem. Soc.">
        <title>Biosynthesis of Guanitoxin Enables Global Environmental Detection in Freshwater Cyanobacteria.</title>
        <authorList>
            <person name="Lima S.T."/>
            <person name="Fallon T.R."/>
            <person name="Cordoza J.L."/>
            <person name="Chekan J.R."/>
            <person name="Delbaje E."/>
            <person name="Hopiavuori A.R."/>
            <person name="Alvarenga D.O."/>
            <person name="Wood S.M."/>
            <person name="Luhavaya H."/>
            <person name="Baumgartner J.T."/>
            <person name="Dorr F.A."/>
            <person name="Etchegaray A."/>
            <person name="Pinto E."/>
            <person name="McKinnie S.M.K."/>
            <person name="Fiore M.F."/>
            <person name="Moore B.S."/>
        </authorList>
    </citation>
    <scope>NUCLEOTIDE SEQUENCE [LARGE SCALE GENOMIC DNA]</scope>
    <source>
        <strain evidence="3 4">ITEP-024</strain>
    </source>
</reference>
<dbReference type="GO" id="GO:0008168">
    <property type="term" value="F:methyltransferase activity"/>
    <property type="evidence" value="ECO:0007669"/>
    <property type="project" value="UniProtKB-KW"/>
</dbReference>
<dbReference type="InterPro" id="IPR029063">
    <property type="entry name" value="SAM-dependent_MTases_sf"/>
</dbReference>
<dbReference type="PANTHER" id="PTHR43861">
    <property type="entry name" value="TRANS-ACONITATE 2-METHYLTRANSFERASE-RELATED"/>
    <property type="match status" value="1"/>
</dbReference>